<sequence length="265" mass="28832">MKSSAPVLYPNESVSQKVTTYAESHSTDLPAHIVAYHEHIDTTQPETSMLMISNFQAQNHIWIAKLIGAKRILEIGVYVGYSGMIWSHAVGPDGTVTGLEFNADYAKQAEAAWAANGIKNASVVVGDALETSTCPEELANTECPSLPALNPSEPYDLIFIDAQKSGYPTYLSTILAASPVSGGKGRLLRPGGLIVADNVLRRGIVADDSDANPWVVGEKAQRAAYWRSEDVDKLREFNAVVHDEPRLDSWLMPLYDGVHLARLVN</sequence>
<evidence type="ECO:0000256" key="1">
    <source>
        <dbReference type="ARBA" id="ARBA00022603"/>
    </source>
</evidence>
<dbReference type="GO" id="GO:0032259">
    <property type="term" value="P:methylation"/>
    <property type="evidence" value="ECO:0007669"/>
    <property type="project" value="UniProtKB-KW"/>
</dbReference>
<keyword evidence="3" id="KW-0949">S-adenosyl-L-methionine</keyword>
<dbReference type="AlphaFoldDB" id="A0A066XI17"/>
<evidence type="ECO:0000313" key="6">
    <source>
        <dbReference type="Proteomes" id="UP000027238"/>
    </source>
</evidence>
<dbReference type="OrthoDB" id="10251242at2759"/>
<dbReference type="PANTHER" id="PTHR10509:SF14">
    <property type="entry name" value="CAFFEOYL-COA O-METHYLTRANSFERASE 3-RELATED"/>
    <property type="match status" value="1"/>
</dbReference>
<dbReference type="PANTHER" id="PTHR10509">
    <property type="entry name" value="O-METHYLTRANSFERASE-RELATED"/>
    <property type="match status" value="1"/>
</dbReference>
<name>A0A066XI17_COLSU</name>
<accession>A0A066XI17</accession>
<dbReference type="EMBL" id="JMSE01000650">
    <property type="protein sequence ID" value="KDN68562.1"/>
    <property type="molecule type" value="Genomic_DNA"/>
</dbReference>
<dbReference type="PROSITE" id="PS51682">
    <property type="entry name" value="SAM_OMT_I"/>
    <property type="match status" value="1"/>
</dbReference>
<keyword evidence="1 5" id="KW-0489">Methyltransferase</keyword>
<dbReference type="Pfam" id="PF01596">
    <property type="entry name" value="Methyltransf_3"/>
    <property type="match status" value="1"/>
</dbReference>
<keyword evidence="6" id="KW-1185">Reference proteome</keyword>
<dbReference type="GO" id="GO:0008757">
    <property type="term" value="F:S-adenosylmethionine-dependent methyltransferase activity"/>
    <property type="evidence" value="ECO:0007669"/>
    <property type="project" value="TreeGrafter"/>
</dbReference>
<dbReference type="Proteomes" id="UP000027238">
    <property type="component" value="Unassembled WGS sequence"/>
</dbReference>
<dbReference type="OMA" id="VCFEGVF"/>
<organism evidence="5 6">
    <name type="scientific">Colletotrichum sublineola</name>
    <name type="common">Sorghum anthracnose fungus</name>
    <dbReference type="NCBI Taxonomy" id="1173701"/>
    <lineage>
        <taxon>Eukaryota</taxon>
        <taxon>Fungi</taxon>
        <taxon>Dikarya</taxon>
        <taxon>Ascomycota</taxon>
        <taxon>Pezizomycotina</taxon>
        <taxon>Sordariomycetes</taxon>
        <taxon>Hypocreomycetidae</taxon>
        <taxon>Glomerellales</taxon>
        <taxon>Glomerellaceae</taxon>
        <taxon>Colletotrichum</taxon>
        <taxon>Colletotrichum graminicola species complex</taxon>
    </lineage>
</organism>
<keyword evidence="2 5" id="KW-0808">Transferase</keyword>
<dbReference type="eggNOG" id="KOG1663">
    <property type="taxonomic scope" value="Eukaryota"/>
</dbReference>
<proteinExistence type="inferred from homology"/>
<protein>
    <submittedName>
        <fullName evidence="5">Putative O-methyltransferase</fullName>
    </submittedName>
</protein>
<comment type="caution">
    <text evidence="5">The sequence shown here is derived from an EMBL/GenBank/DDBJ whole genome shotgun (WGS) entry which is preliminary data.</text>
</comment>
<dbReference type="GO" id="GO:0008171">
    <property type="term" value="F:O-methyltransferase activity"/>
    <property type="evidence" value="ECO:0007669"/>
    <property type="project" value="InterPro"/>
</dbReference>
<comment type="similarity">
    <text evidence="4">Belongs to the class I-like SAM-binding methyltransferase superfamily. Cation-dependent O-methyltransferase family.</text>
</comment>
<dbReference type="Gene3D" id="3.40.50.150">
    <property type="entry name" value="Vaccinia Virus protein VP39"/>
    <property type="match status" value="1"/>
</dbReference>
<evidence type="ECO:0000313" key="5">
    <source>
        <dbReference type="EMBL" id="KDN68562.1"/>
    </source>
</evidence>
<dbReference type="InterPro" id="IPR050362">
    <property type="entry name" value="Cation-dep_OMT"/>
</dbReference>
<dbReference type="SUPFAM" id="SSF53335">
    <property type="entry name" value="S-adenosyl-L-methionine-dependent methyltransferases"/>
    <property type="match status" value="1"/>
</dbReference>
<evidence type="ECO:0000256" key="2">
    <source>
        <dbReference type="ARBA" id="ARBA00022679"/>
    </source>
</evidence>
<reference evidence="6" key="1">
    <citation type="journal article" date="2014" name="Genome Announc.">
        <title>Draft genome sequence of Colletotrichum sublineola, a destructive pathogen of cultivated sorghum.</title>
        <authorList>
            <person name="Baroncelli R."/>
            <person name="Sanz-Martin J.M."/>
            <person name="Rech G.E."/>
            <person name="Sukno S.A."/>
            <person name="Thon M.R."/>
        </authorList>
    </citation>
    <scope>NUCLEOTIDE SEQUENCE [LARGE SCALE GENOMIC DNA]</scope>
    <source>
        <strain evidence="6">TX430BB</strain>
    </source>
</reference>
<dbReference type="InterPro" id="IPR002935">
    <property type="entry name" value="SAM_O-MeTrfase"/>
</dbReference>
<dbReference type="CDD" id="cd02440">
    <property type="entry name" value="AdoMet_MTases"/>
    <property type="match status" value="1"/>
</dbReference>
<evidence type="ECO:0000256" key="4">
    <source>
        <dbReference type="ARBA" id="ARBA00023453"/>
    </source>
</evidence>
<evidence type="ECO:0000256" key="3">
    <source>
        <dbReference type="ARBA" id="ARBA00022691"/>
    </source>
</evidence>
<dbReference type="STRING" id="1173701.A0A066XI17"/>
<dbReference type="InterPro" id="IPR029063">
    <property type="entry name" value="SAM-dependent_MTases_sf"/>
</dbReference>
<gene>
    <name evidence="5" type="ORF">CSUB01_06272</name>
</gene>
<dbReference type="HOGENOM" id="CLU_067676_1_1_1"/>